<dbReference type="EMBL" id="CP001684">
    <property type="protein sequence ID" value="ACV21331.1"/>
    <property type="molecule type" value="Genomic_DNA"/>
</dbReference>
<gene>
    <name evidence="9" type="ordered locus">Shel_02630</name>
</gene>
<dbReference type="GO" id="GO:0046872">
    <property type="term" value="F:metal ion binding"/>
    <property type="evidence" value="ECO:0007669"/>
    <property type="project" value="UniProtKB-KW"/>
</dbReference>
<evidence type="ECO:0000313" key="9">
    <source>
        <dbReference type="EMBL" id="ACV21331.1"/>
    </source>
</evidence>
<keyword evidence="5" id="KW-0249">Electron transport</keyword>
<dbReference type="PANTHER" id="PTHR43687:SF6">
    <property type="entry name" value="L-ASPARTATE SEMIALDEHYDE SULFURTRANSFERASE IRON-SULFUR SUBUNIT"/>
    <property type="match status" value="1"/>
</dbReference>
<evidence type="ECO:0000259" key="8">
    <source>
        <dbReference type="PROSITE" id="PS51379"/>
    </source>
</evidence>
<proteinExistence type="predicted"/>
<dbReference type="GO" id="GO:0051539">
    <property type="term" value="F:4 iron, 4 sulfur cluster binding"/>
    <property type="evidence" value="ECO:0007669"/>
    <property type="project" value="UniProtKB-KW"/>
</dbReference>
<feature type="domain" description="4Fe-4S ferredoxin-type" evidence="8">
    <location>
        <begin position="32"/>
        <end position="57"/>
    </location>
</feature>
<keyword evidence="6" id="KW-0408">Iron</keyword>
<evidence type="ECO:0000313" key="10">
    <source>
        <dbReference type="Proteomes" id="UP000002026"/>
    </source>
</evidence>
<dbReference type="PROSITE" id="PS00198">
    <property type="entry name" value="4FE4S_FER_1"/>
    <property type="match status" value="1"/>
</dbReference>
<sequence>MAAKINTDECVGCGVCADSCPNEAIEVVDGVAVVNEAECVDCGVCVDECAVEAITVE</sequence>
<feature type="domain" description="4Fe-4S ferredoxin-type" evidence="8">
    <location>
        <begin position="1"/>
        <end position="30"/>
    </location>
</feature>
<dbReference type="PROSITE" id="PS51379">
    <property type="entry name" value="4FE4S_FER_2"/>
    <property type="match status" value="2"/>
</dbReference>
<organism evidence="9 10">
    <name type="scientific">Slackia heliotrinireducens (strain ATCC 29202 / DSM 20476 / NCTC 11029 / RHS 1)</name>
    <name type="common">Peptococcus heliotrinreducens</name>
    <dbReference type="NCBI Taxonomy" id="471855"/>
    <lineage>
        <taxon>Bacteria</taxon>
        <taxon>Bacillati</taxon>
        <taxon>Actinomycetota</taxon>
        <taxon>Coriobacteriia</taxon>
        <taxon>Eggerthellales</taxon>
        <taxon>Eggerthellaceae</taxon>
        <taxon>Slackia</taxon>
    </lineage>
</organism>
<dbReference type="Proteomes" id="UP000002026">
    <property type="component" value="Chromosome"/>
</dbReference>
<evidence type="ECO:0000256" key="6">
    <source>
        <dbReference type="ARBA" id="ARBA00023004"/>
    </source>
</evidence>
<evidence type="ECO:0000256" key="1">
    <source>
        <dbReference type="ARBA" id="ARBA00022448"/>
    </source>
</evidence>
<dbReference type="STRING" id="471855.Shel_02630"/>
<evidence type="ECO:0000256" key="2">
    <source>
        <dbReference type="ARBA" id="ARBA00022485"/>
    </source>
</evidence>
<dbReference type="AlphaFoldDB" id="C7N1N9"/>
<keyword evidence="2" id="KW-0004">4Fe-4S</keyword>
<accession>C7N1N9</accession>
<keyword evidence="4" id="KW-0677">Repeat</keyword>
<dbReference type="InterPro" id="IPR017896">
    <property type="entry name" value="4Fe4S_Fe-S-bd"/>
</dbReference>
<dbReference type="Pfam" id="PF13237">
    <property type="entry name" value="Fer4_10"/>
    <property type="match status" value="1"/>
</dbReference>
<protein>
    <submittedName>
        <fullName evidence="9">Dissimilatory sulfite reductase (Desulfoviridin), alpha/beta subunit</fullName>
    </submittedName>
</protein>
<keyword evidence="10" id="KW-1185">Reference proteome</keyword>
<keyword evidence="1" id="KW-0813">Transport</keyword>
<evidence type="ECO:0000256" key="3">
    <source>
        <dbReference type="ARBA" id="ARBA00022723"/>
    </source>
</evidence>
<dbReference type="SUPFAM" id="SSF54862">
    <property type="entry name" value="4Fe-4S ferredoxins"/>
    <property type="match status" value="1"/>
</dbReference>
<evidence type="ECO:0000256" key="7">
    <source>
        <dbReference type="ARBA" id="ARBA00023014"/>
    </source>
</evidence>
<dbReference type="KEGG" id="shi:Shel_02630"/>
<reference evidence="9 10" key="1">
    <citation type="journal article" date="2009" name="Stand. Genomic Sci.">
        <title>Complete genome sequence of Slackia heliotrinireducens type strain (RHS 1).</title>
        <authorList>
            <person name="Pukall R."/>
            <person name="Lapidus A."/>
            <person name="Nolan M."/>
            <person name="Copeland A."/>
            <person name="Glavina Del Rio T."/>
            <person name="Lucas S."/>
            <person name="Chen F."/>
            <person name="Tice H."/>
            <person name="Cheng J.F."/>
            <person name="Chertkov O."/>
            <person name="Bruce D."/>
            <person name="Goodwin L."/>
            <person name="Kuske C."/>
            <person name="Brettin T."/>
            <person name="Detter J.C."/>
            <person name="Han C."/>
            <person name="Pitluck S."/>
            <person name="Pati A."/>
            <person name="Mavrommatis K."/>
            <person name="Ivanova N."/>
            <person name="Ovchinnikova G."/>
            <person name="Chen A."/>
            <person name="Palaniappan K."/>
            <person name="Schneider S."/>
            <person name="Rohde M."/>
            <person name="Chain P."/>
            <person name="D'haeseleer P."/>
            <person name="Goker M."/>
            <person name="Bristow J."/>
            <person name="Eisen J.A."/>
            <person name="Markowitz V."/>
            <person name="Kyrpides N.C."/>
            <person name="Klenk H.P."/>
            <person name="Hugenholtz P."/>
        </authorList>
    </citation>
    <scope>NUCLEOTIDE SEQUENCE [LARGE SCALE GENOMIC DNA]</scope>
    <source>
        <strain evidence="10">ATCC 29202 / DSM 20476 / NCTC 11029 / RHS 1</strain>
    </source>
</reference>
<dbReference type="InterPro" id="IPR017900">
    <property type="entry name" value="4Fe4S_Fe_S_CS"/>
</dbReference>
<dbReference type="HOGENOM" id="CLU_139698_11_4_11"/>
<dbReference type="RefSeq" id="WP_012797441.1">
    <property type="nucleotide sequence ID" value="NC_013165.1"/>
</dbReference>
<dbReference type="eggNOG" id="COG1148">
    <property type="taxonomic scope" value="Bacteria"/>
</dbReference>
<name>C7N1N9_SLAHD</name>
<keyword evidence="3" id="KW-0479">Metal-binding</keyword>
<dbReference type="InterPro" id="IPR050572">
    <property type="entry name" value="Fe-S_Ferredoxin"/>
</dbReference>
<evidence type="ECO:0000256" key="4">
    <source>
        <dbReference type="ARBA" id="ARBA00022737"/>
    </source>
</evidence>
<keyword evidence="7" id="KW-0411">Iron-sulfur</keyword>
<dbReference type="Gene3D" id="3.30.70.20">
    <property type="match status" value="1"/>
</dbReference>
<evidence type="ECO:0000256" key="5">
    <source>
        <dbReference type="ARBA" id="ARBA00022982"/>
    </source>
</evidence>
<dbReference type="PANTHER" id="PTHR43687">
    <property type="entry name" value="ADENYLYLSULFATE REDUCTASE, BETA SUBUNIT"/>
    <property type="match status" value="1"/>
</dbReference>